<dbReference type="Gene3D" id="3.40.190.150">
    <property type="entry name" value="Bordetella uptake gene, domain 1"/>
    <property type="match status" value="1"/>
</dbReference>
<dbReference type="Gene3D" id="3.40.190.10">
    <property type="entry name" value="Periplasmic binding protein-like II"/>
    <property type="match status" value="1"/>
</dbReference>
<dbReference type="PANTHER" id="PTHR42928:SF5">
    <property type="entry name" value="BLR1237 PROTEIN"/>
    <property type="match status" value="1"/>
</dbReference>
<keyword evidence="2" id="KW-0732">Signal</keyword>
<evidence type="ECO:0000313" key="4">
    <source>
        <dbReference type="Proteomes" id="UP000234328"/>
    </source>
</evidence>
<comment type="similarity">
    <text evidence="1">Belongs to the UPF0065 (bug) family.</text>
</comment>
<organism evidence="3 4">
    <name type="scientific">Pollutimonas nitritireducens</name>
    <dbReference type="NCBI Taxonomy" id="2045209"/>
    <lineage>
        <taxon>Bacteria</taxon>
        <taxon>Pseudomonadati</taxon>
        <taxon>Pseudomonadota</taxon>
        <taxon>Betaproteobacteria</taxon>
        <taxon>Burkholderiales</taxon>
        <taxon>Alcaligenaceae</taxon>
        <taxon>Pollutimonas</taxon>
    </lineage>
</organism>
<evidence type="ECO:0000256" key="1">
    <source>
        <dbReference type="ARBA" id="ARBA00006987"/>
    </source>
</evidence>
<dbReference type="Proteomes" id="UP000234328">
    <property type="component" value="Unassembled WGS sequence"/>
</dbReference>
<dbReference type="InterPro" id="IPR042100">
    <property type="entry name" value="Bug_dom1"/>
</dbReference>
<dbReference type="EMBL" id="PDNV01000001">
    <property type="protein sequence ID" value="PLC55910.1"/>
    <property type="molecule type" value="Genomic_DNA"/>
</dbReference>
<keyword evidence="4" id="KW-1185">Reference proteome</keyword>
<dbReference type="SUPFAM" id="SSF53850">
    <property type="entry name" value="Periplasmic binding protein-like II"/>
    <property type="match status" value="1"/>
</dbReference>
<dbReference type="RefSeq" id="WP_102068379.1">
    <property type="nucleotide sequence ID" value="NZ_PDNV01000001.1"/>
</dbReference>
<dbReference type="OrthoDB" id="8630394at2"/>
<name>A0A2N4ULM5_9BURK</name>
<dbReference type="PIRSF" id="PIRSF017082">
    <property type="entry name" value="YflP"/>
    <property type="match status" value="1"/>
</dbReference>
<feature type="signal peptide" evidence="2">
    <location>
        <begin position="1"/>
        <end position="26"/>
    </location>
</feature>
<comment type="caution">
    <text evidence="3">The sequence shown here is derived from an EMBL/GenBank/DDBJ whole genome shotgun (WGS) entry which is preliminary data.</text>
</comment>
<dbReference type="Pfam" id="PF03401">
    <property type="entry name" value="TctC"/>
    <property type="match status" value="1"/>
</dbReference>
<reference evidence="3 4" key="1">
    <citation type="submission" date="2017-10" db="EMBL/GenBank/DDBJ databases">
        <title>Two draft genome sequences of Pusillimonas sp. strains isolated from a nitrate- and radionuclide-contaminated groundwater in Russia.</title>
        <authorList>
            <person name="Grouzdev D.S."/>
            <person name="Tourova T.P."/>
            <person name="Goeva M.A."/>
            <person name="Babich T.L."/>
            <person name="Sokolova D.S."/>
            <person name="Abdullin R."/>
            <person name="Poltaraus A.B."/>
            <person name="Toshchakov S.V."/>
            <person name="Nazina T.N."/>
        </authorList>
    </citation>
    <scope>NUCLEOTIDE SEQUENCE [LARGE SCALE GENOMIC DNA]</scope>
    <source>
        <strain evidence="3 4">JR1/69-2-13</strain>
    </source>
</reference>
<dbReference type="CDD" id="cd07012">
    <property type="entry name" value="PBP2_Bug_TTT"/>
    <property type="match status" value="1"/>
</dbReference>
<evidence type="ECO:0000256" key="2">
    <source>
        <dbReference type="SAM" id="SignalP"/>
    </source>
</evidence>
<dbReference type="PANTHER" id="PTHR42928">
    <property type="entry name" value="TRICARBOXYLATE-BINDING PROTEIN"/>
    <property type="match status" value="1"/>
</dbReference>
<dbReference type="InterPro" id="IPR005064">
    <property type="entry name" value="BUG"/>
</dbReference>
<proteinExistence type="inferred from homology"/>
<gene>
    <name evidence="3" type="ORF">CR155_02385</name>
</gene>
<dbReference type="AlphaFoldDB" id="A0A2N4ULM5"/>
<evidence type="ECO:0008006" key="5">
    <source>
        <dbReference type="Google" id="ProtNLM"/>
    </source>
</evidence>
<accession>A0A2N4ULM5</accession>
<feature type="chain" id="PRO_5014762477" description="Tricarboxylate transport protein TctC" evidence="2">
    <location>
        <begin position="27"/>
        <end position="326"/>
    </location>
</feature>
<protein>
    <recommendedName>
        <fullName evidence="5">Tricarboxylate transport protein TctC</fullName>
    </recommendedName>
</protein>
<sequence>MLVLKKLLLATATSMAGLTMSMPAVASDYPNKPIRLIAPYAAGGLSDILSRLLAQELSDRLGQPVIVENRTGAGGIIGIDYVAKSRPDGYTLAVAGQGLASVNTTLHKDLPYNTLKDFTPLSLIAKFSMVLVGNPDKPPKSIAELIKVAKENPDSLNYGSAGNASTAHLTMEMFKDQTGVKMLHVPYKGEAPAFTELVGGRIDALFATVGGALSLIQAGKLRPIAVADTTRNALLPDVPTIAESGLKDFNVFGWYAVLAPAGVPQDVVDRLSKALMDIGQSAKFREAMNSRGMEAIGSSPEDAAKTVKEETDRWGAIINKVGITTN</sequence>
<evidence type="ECO:0000313" key="3">
    <source>
        <dbReference type="EMBL" id="PLC55910.1"/>
    </source>
</evidence>